<evidence type="ECO:0000313" key="3">
    <source>
        <dbReference type="Proteomes" id="UP000001686"/>
    </source>
</evidence>
<dbReference type="OrthoDB" id="6371at2157"/>
<dbReference type="EMBL" id="CP000968">
    <property type="protein sequence ID" value="ACB07781.1"/>
    <property type="molecule type" value="Genomic_DNA"/>
</dbReference>
<dbReference type="InterPro" id="IPR036052">
    <property type="entry name" value="TrpB-like_PALP_sf"/>
</dbReference>
<dbReference type="GeneID" id="6094312"/>
<dbReference type="GO" id="GO:0004795">
    <property type="term" value="F:threonine synthase activity"/>
    <property type="evidence" value="ECO:0000318"/>
    <property type="project" value="GO_Central"/>
</dbReference>
<dbReference type="EnsemblBacteria" id="ACB07781">
    <property type="protein sequence ID" value="ACB07781"/>
    <property type="gene ID" value="Kcr_1035"/>
</dbReference>
<dbReference type="Pfam" id="PF00291">
    <property type="entry name" value="PALP"/>
    <property type="match status" value="1"/>
</dbReference>
<dbReference type="Proteomes" id="UP000001686">
    <property type="component" value="Chromosome"/>
</dbReference>
<name>B1L5Q2_KORCO</name>
<dbReference type="SUPFAM" id="SSF46785">
    <property type="entry name" value="Winged helix' DNA-binding domain"/>
    <property type="match status" value="1"/>
</dbReference>
<sequence>MTLFKCPRCGATSSSDWVCKCGFPMEIVPEKLIWSVDEREPSIWRYKSLLPHAERIVSLGEGLTDLRRVDGVLVKDETRNPTGSYVDRGSSVMVSSSNMAIGELEFLRDVTISLASYLIASGKEVRVIVNPEEVDVSELLYLSQLKIPISFSVRETRASYENPFMIEGFKTIAYELYEFKGKFDGVVIPSESGILAYGIIKGFRELEEMGLMEMPRIYLVHYSGIGGEFIEFLKSLGARTMSLDTKDTMESFIKLAKMGIYVKPISAMAYSAASRLGSEYVALLTGSSMRRWRVGSFAPLTELQRRILEVMRDGKEMTAYQIWRLVEGATLQGVYKALLKLSRMGLISSERKLYKRRMKRVYRLRTSANRL</sequence>
<dbReference type="SUPFAM" id="SSF53686">
    <property type="entry name" value="Tryptophan synthase beta subunit-like PLP-dependent enzymes"/>
    <property type="match status" value="1"/>
</dbReference>
<dbReference type="eggNOG" id="arCOG01434">
    <property type="taxonomic scope" value="Archaea"/>
</dbReference>
<organism evidence="2 3">
    <name type="scientific">Korarchaeum cryptofilum (strain OPF8)</name>
    <dbReference type="NCBI Taxonomy" id="374847"/>
    <lineage>
        <taxon>Archaea</taxon>
        <taxon>Thermoproteota</taxon>
        <taxon>Candidatus Korarchaeia</taxon>
        <taxon>Candidatus Korarchaeales</taxon>
        <taxon>Candidatus Korarchaeaceae</taxon>
        <taxon>Candidatus Korarchaeum</taxon>
    </lineage>
</organism>
<keyword evidence="3" id="KW-1185">Reference proteome</keyword>
<evidence type="ECO:0000313" key="2">
    <source>
        <dbReference type="EMBL" id="ACB07781.1"/>
    </source>
</evidence>
<dbReference type="Gene3D" id="1.10.10.10">
    <property type="entry name" value="Winged helix-like DNA-binding domain superfamily/Winged helix DNA-binding domain"/>
    <property type="match status" value="1"/>
</dbReference>
<dbReference type="HOGENOM" id="CLU_028142_4_0_2"/>
<reference evidence="2 3" key="1">
    <citation type="journal article" date="2008" name="Proc. Natl. Acad. Sci. U.S.A.">
        <title>A korarchaeal genome reveals new insights into the evolution of the Archaea.</title>
        <authorList>
            <person name="Elkins J.G."/>
            <person name="Podar M."/>
            <person name="Graham D.E."/>
            <person name="Makarova K.S."/>
            <person name="Wolf Y."/>
            <person name="Randau L."/>
            <person name="Hedlund B.P."/>
            <person name="Brochier-Armanet C."/>
            <person name="Kunin V."/>
            <person name="Anderson I."/>
            <person name="Lapidus A."/>
            <person name="Goltsman E."/>
            <person name="Barry K."/>
            <person name="Koonin E.V."/>
            <person name="Hugenholtz P."/>
            <person name="Kyrpides N."/>
            <person name="Wanner G."/>
            <person name="Richardson P."/>
            <person name="Keller M."/>
            <person name="Stetter K.O."/>
        </authorList>
    </citation>
    <scope>NUCLEOTIDE SEQUENCE [LARGE SCALE GENOMIC DNA]</scope>
    <source>
        <strain evidence="3">OPF8</strain>
    </source>
</reference>
<dbReference type="GO" id="GO:0019344">
    <property type="term" value="P:cysteine biosynthetic process"/>
    <property type="evidence" value="ECO:0000318"/>
    <property type="project" value="GO_Central"/>
</dbReference>
<dbReference type="STRING" id="374847.Kcr_1035"/>
<accession>B1L5Q2</accession>
<evidence type="ECO:0000259" key="1">
    <source>
        <dbReference type="Pfam" id="PF00291"/>
    </source>
</evidence>
<dbReference type="GO" id="GO:0005737">
    <property type="term" value="C:cytoplasm"/>
    <property type="evidence" value="ECO:0000318"/>
    <property type="project" value="GO_Central"/>
</dbReference>
<gene>
    <name evidence="2" type="ordered locus">Kcr_1035</name>
</gene>
<dbReference type="PhylomeDB" id="B1L5Q2"/>
<dbReference type="RefSeq" id="WP_012309678.1">
    <property type="nucleotide sequence ID" value="NC_010482.1"/>
</dbReference>
<dbReference type="Gene3D" id="3.40.50.1100">
    <property type="match status" value="2"/>
</dbReference>
<dbReference type="InParanoid" id="B1L5Q2"/>
<dbReference type="InterPro" id="IPR036390">
    <property type="entry name" value="WH_DNA-bd_sf"/>
</dbReference>
<dbReference type="AlphaFoldDB" id="B1L5Q2"/>
<dbReference type="KEGG" id="kcr:Kcr_1035"/>
<dbReference type="InterPro" id="IPR001926">
    <property type="entry name" value="TrpB-like_PALP"/>
</dbReference>
<proteinExistence type="predicted"/>
<dbReference type="InterPro" id="IPR036388">
    <property type="entry name" value="WH-like_DNA-bd_sf"/>
</dbReference>
<feature type="domain" description="Tryptophan synthase beta chain-like PALP" evidence="1">
    <location>
        <begin position="159"/>
        <end position="285"/>
    </location>
</feature>
<protein>
    <submittedName>
        <fullName evidence="2">Threonine synthase</fullName>
    </submittedName>
</protein>